<reference evidence="1" key="1">
    <citation type="journal article" date="2011" name="PLoS ONE">
        <title>Ralstonia syzygii, the Blood Disease Bacterium and some Asian R. solanacearum strains form a single genomic species despite divergent lifestyles.</title>
        <authorList>
            <person name="Remenant B."/>
            <person name="de Cambiaire J.C."/>
            <person name="Cellier G."/>
            <person name="Jacobs J.M."/>
            <person name="Mangenot S."/>
            <person name="Barbe V."/>
            <person name="Lajus A."/>
            <person name="Vallenet D."/>
            <person name="Medigue C."/>
            <person name="Fegan M."/>
            <person name="Allen C."/>
            <person name="Prior P."/>
        </authorList>
    </citation>
    <scope>NUCLEOTIDE SEQUENCE</scope>
    <source>
        <strain evidence="1">R24</strain>
    </source>
</reference>
<evidence type="ECO:0000313" key="1">
    <source>
        <dbReference type="EMBL" id="CCA88621.1"/>
    </source>
</evidence>
<name>G3A5L9_9RALS</name>
<organism evidence="1">
    <name type="scientific">Ralstonia syzygii R24</name>
    <dbReference type="NCBI Taxonomy" id="907261"/>
    <lineage>
        <taxon>Bacteria</taxon>
        <taxon>Pseudomonadati</taxon>
        <taxon>Pseudomonadota</taxon>
        <taxon>Betaproteobacteria</taxon>
        <taxon>Burkholderiales</taxon>
        <taxon>Burkholderiaceae</taxon>
        <taxon>Ralstonia</taxon>
        <taxon>Ralstonia solanacearum species complex</taxon>
    </lineage>
</organism>
<dbReference type="EMBL" id="FR854088">
    <property type="protein sequence ID" value="CCA88621.1"/>
    <property type="molecule type" value="Genomic_DNA"/>
</dbReference>
<proteinExistence type="predicted"/>
<dbReference type="AlphaFoldDB" id="G3A5L9"/>
<accession>G3A5L9</accession>
<sequence length="230" mass="26166">MARLSYSVPKSAQERLRFSRWVLFTINAAEAAGIGQLTRMQLHLLLFMSFASCRFYGIEPLRQRARRTKQGPYYRAAHFALGALTLSGLVEVSKFSAHQSSTHLQFEGSFSATVAGLEVGRHLRSTQRGEALYAFLLDLCLGVVEGAWHDERTRGRQERSGLDRVFEQDLTYREALDRPGNVLFIEESLDHATPTLTGLRQIRKYLEGDAFVNRRDVLTVYQRLLRKKAA</sequence>
<reference evidence="1" key="2">
    <citation type="submission" date="2011-04" db="EMBL/GenBank/DDBJ databases">
        <authorList>
            <person name="Genoscope - CEA"/>
        </authorList>
    </citation>
    <scope>NUCLEOTIDE SEQUENCE</scope>
    <source>
        <strain evidence="1">R24</strain>
    </source>
</reference>
<protein>
    <submittedName>
        <fullName evidence="1">Uncharacterized protein</fullName>
    </submittedName>
</protein>
<gene>
    <name evidence="1" type="ORF">RALSY_30371</name>
</gene>